<accession>A0A392SUA3</accession>
<feature type="non-terminal residue" evidence="2">
    <location>
        <position position="1"/>
    </location>
</feature>
<evidence type="ECO:0000313" key="3">
    <source>
        <dbReference type="Proteomes" id="UP000265520"/>
    </source>
</evidence>
<proteinExistence type="predicted"/>
<name>A0A392SUA3_9FABA</name>
<comment type="caution">
    <text evidence="2">The sequence shown here is derived from an EMBL/GenBank/DDBJ whole genome shotgun (WGS) entry which is preliminary data.</text>
</comment>
<dbReference type="EMBL" id="LXQA010441030">
    <property type="protein sequence ID" value="MCI52032.1"/>
    <property type="molecule type" value="Genomic_DNA"/>
</dbReference>
<evidence type="ECO:0000313" key="2">
    <source>
        <dbReference type="EMBL" id="MCI52032.1"/>
    </source>
</evidence>
<reference evidence="2 3" key="1">
    <citation type="journal article" date="2018" name="Front. Plant Sci.">
        <title>Red Clover (Trifolium pratense) and Zigzag Clover (T. medium) - A Picture of Genomic Similarities and Differences.</title>
        <authorList>
            <person name="Dluhosova J."/>
            <person name="Istvanek J."/>
            <person name="Nedelnik J."/>
            <person name="Repkova J."/>
        </authorList>
    </citation>
    <scope>NUCLEOTIDE SEQUENCE [LARGE SCALE GENOMIC DNA]</scope>
    <source>
        <strain evidence="3">cv. 10/8</strain>
        <tissue evidence="2">Leaf</tissue>
    </source>
</reference>
<sequence length="98" mass="10675">IIVQVLAGNVTGSDQMDPQQIPIVEAPDATITPDVEPQILQQTPLVEVQRDGLNDQALEDLNAVANNNNIEAEGEDVQQIEGEHSTTNNNHQQQHMEG</sequence>
<feature type="region of interest" description="Disordered" evidence="1">
    <location>
        <begin position="72"/>
        <end position="98"/>
    </location>
</feature>
<evidence type="ECO:0000256" key="1">
    <source>
        <dbReference type="SAM" id="MobiDB-lite"/>
    </source>
</evidence>
<keyword evidence="3" id="KW-1185">Reference proteome</keyword>
<organism evidence="2 3">
    <name type="scientific">Trifolium medium</name>
    <dbReference type="NCBI Taxonomy" id="97028"/>
    <lineage>
        <taxon>Eukaryota</taxon>
        <taxon>Viridiplantae</taxon>
        <taxon>Streptophyta</taxon>
        <taxon>Embryophyta</taxon>
        <taxon>Tracheophyta</taxon>
        <taxon>Spermatophyta</taxon>
        <taxon>Magnoliopsida</taxon>
        <taxon>eudicotyledons</taxon>
        <taxon>Gunneridae</taxon>
        <taxon>Pentapetalae</taxon>
        <taxon>rosids</taxon>
        <taxon>fabids</taxon>
        <taxon>Fabales</taxon>
        <taxon>Fabaceae</taxon>
        <taxon>Papilionoideae</taxon>
        <taxon>50 kb inversion clade</taxon>
        <taxon>NPAAA clade</taxon>
        <taxon>Hologalegina</taxon>
        <taxon>IRL clade</taxon>
        <taxon>Trifolieae</taxon>
        <taxon>Trifolium</taxon>
    </lineage>
</organism>
<feature type="non-terminal residue" evidence="2">
    <location>
        <position position="98"/>
    </location>
</feature>
<dbReference type="Proteomes" id="UP000265520">
    <property type="component" value="Unassembled WGS sequence"/>
</dbReference>
<protein>
    <submittedName>
        <fullName evidence="2">Uncharacterized protein</fullName>
    </submittedName>
</protein>
<feature type="compositionally biased region" description="Polar residues" evidence="1">
    <location>
        <begin position="85"/>
        <end position="98"/>
    </location>
</feature>
<dbReference type="AlphaFoldDB" id="A0A392SUA3"/>